<dbReference type="Proteomes" id="UP000216802">
    <property type="component" value="Unassembled WGS sequence"/>
</dbReference>
<feature type="chain" id="PRO_5012515346" evidence="2">
    <location>
        <begin position="31"/>
        <end position="284"/>
    </location>
</feature>
<sequence length="284" mass="30138">MEERKIHLWFYGVALLVGGLLLFSPQSADASTQHNESVRISGAEGVTNSRQDGSTYNKAVTAKSSKPNLSPQKPAKTNEKTKVMSQQELNKTLKRIKAPSKKDVQAILQKKVGKKGTKGLKTVYVLTKKKGKSSKDSSKATNKKPATTSKKDTTSVGENKGNADNKSKTDNTSDQVDNGNTLTSSQNSTTSQGSSSTSTNTTGNATSTNSDNSQQSADSLNQQLDKDAKSANTRLQPWYTGTAAASNVGQLLYYLTGSVSNVVGQGTAIVSTLANVITAIRNLL</sequence>
<dbReference type="AlphaFoldDB" id="A0A269XZY8"/>
<comment type="caution">
    <text evidence="3">The sequence shown here is derived from an EMBL/GenBank/DDBJ whole genome shotgun (WGS) entry which is preliminary data.</text>
</comment>
<reference evidence="3 4" key="1">
    <citation type="submission" date="2017-04" db="EMBL/GenBank/DDBJ databases">
        <title>Kefir bacterial isolates.</title>
        <authorList>
            <person name="Kim Y."/>
            <person name="Blasche S."/>
            <person name="Patil K.R."/>
        </authorList>
    </citation>
    <scope>NUCLEOTIDE SEQUENCE [LARGE SCALE GENOMIC DNA]</scope>
    <source>
        <strain evidence="3 4">OG2</strain>
    </source>
</reference>
<evidence type="ECO:0000313" key="3">
    <source>
        <dbReference type="EMBL" id="PAK78864.1"/>
    </source>
</evidence>
<feature type="region of interest" description="Disordered" evidence="1">
    <location>
        <begin position="41"/>
        <end position="87"/>
    </location>
</feature>
<feature type="signal peptide" evidence="2">
    <location>
        <begin position="1"/>
        <end position="30"/>
    </location>
</feature>
<feature type="compositionally biased region" description="Basic and acidic residues" evidence="1">
    <location>
        <begin position="161"/>
        <end position="171"/>
    </location>
</feature>
<name>A0A269XZY8_9LACO</name>
<protein>
    <submittedName>
        <fullName evidence="3">Uncharacterized protein</fullName>
    </submittedName>
</protein>
<dbReference type="RefSeq" id="WP_095355064.1">
    <property type="nucleotide sequence ID" value="NZ_NCXI01000085.1"/>
</dbReference>
<accession>A0A269XZY8</accession>
<evidence type="ECO:0000313" key="4">
    <source>
        <dbReference type="Proteomes" id="UP000216802"/>
    </source>
</evidence>
<organism evidence="3 4">
    <name type="scientific">Lentilactobacillus parakefiri</name>
    <dbReference type="NCBI Taxonomy" id="152332"/>
    <lineage>
        <taxon>Bacteria</taxon>
        <taxon>Bacillati</taxon>
        <taxon>Bacillota</taxon>
        <taxon>Bacilli</taxon>
        <taxon>Lactobacillales</taxon>
        <taxon>Lactobacillaceae</taxon>
        <taxon>Lentilactobacillus</taxon>
    </lineage>
</organism>
<proteinExistence type="predicted"/>
<keyword evidence="2" id="KW-0732">Signal</keyword>
<feature type="region of interest" description="Disordered" evidence="1">
    <location>
        <begin position="129"/>
        <end position="228"/>
    </location>
</feature>
<evidence type="ECO:0000256" key="1">
    <source>
        <dbReference type="SAM" id="MobiDB-lite"/>
    </source>
</evidence>
<dbReference type="EMBL" id="NCXI01000085">
    <property type="protein sequence ID" value="PAK78864.1"/>
    <property type="molecule type" value="Genomic_DNA"/>
</dbReference>
<gene>
    <name evidence="3" type="ORF">B8W98_09700</name>
</gene>
<feature type="compositionally biased region" description="Low complexity" evidence="1">
    <location>
        <begin position="178"/>
        <end position="213"/>
    </location>
</feature>
<evidence type="ECO:0000256" key="2">
    <source>
        <dbReference type="SAM" id="SignalP"/>
    </source>
</evidence>
<feature type="compositionally biased region" description="Polar residues" evidence="1">
    <location>
        <begin position="46"/>
        <end position="71"/>
    </location>
</feature>
<feature type="compositionally biased region" description="Polar residues" evidence="1">
    <location>
        <begin position="214"/>
        <end position="223"/>
    </location>
</feature>